<name>A0A929KYW9_9SPHI</name>
<keyword evidence="3" id="KW-1185">Reference proteome</keyword>
<gene>
    <name evidence="2" type="ORF">IRJ16_11375</name>
</gene>
<reference evidence="2" key="1">
    <citation type="submission" date="2020-10" db="EMBL/GenBank/DDBJ databases">
        <title>Mucilaginibacter mali sp. nov., isolated from rhizosphere soil of apple orchard.</title>
        <authorList>
            <person name="Lee J.-S."/>
            <person name="Kim H.S."/>
            <person name="Kim J.-S."/>
        </authorList>
    </citation>
    <scope>NUCLEOTIDE SEQUENCE</scope>
    <source>
        <strain evidence="2">KCTC 22746</strain>
    </source>
</reference>
<evidence type="ECO:0000313" key="2">
    <source>
        <dbReference type="EMBL" id="MBE9662483.1"/>
    </source>
</evidence>
<organism evidence="2 3">
    <name type="scientific">Mucilaginibacter myungsuensis</name>
    <dbReference type="NCBI Taxonomy" id="649104"/>
    <lineage>
        <taxon>Bacteria</taxon>
        <taxon>Pseudomonadati</taxon>
        <taxon>Bacteroidota</taxon>
        <taxon>Sphingobacteriia</taxon>
        <taxon>Sphingobacteriales</taxon>
        <taxon>Sphingobacteriaceae</taxon>
        <taxon>Mucilaginibacter</taxon>
    </lineage>
</organism>
<sequence length="112" mass="12395">MDDKEKKSLNTGLNGLYHQNSPKTLGELQNMYGLPGTISSLEKLKSSFDFLGGIGHYGHEDSATAFRDSELRKKYLGLTFDELNKPMNSALNEAKPTRNNGDSQGDNKKEAK</sequence>
<dbReference type="EMBL" id="JADFFL010000004">
    <property type="protein sequence ID" value="MBE9662483.1"/>
    <property type="molecule type" value="Genomic_DNA"/>
</dbReference>
<dbReference type="Proteomes" id="UP000622475">
    <property type="component" value="Unassembled WGS sequence"/>
</dbReference>
<dbReference type="RefSeq" id="WP_194111704.1">
    <property type="nucleotide sequence ID" value="NZ_JADFFL010000004.1"/>
</dbReference>
<feature type="compositionally biased region" description="Polar residues" evidence="1">
    <location>
        <begin position="9"/>
        <end position="23"/>
    </location>
</feature>
<protein>
    <submittedName>
        <fullName evidence="2">Uncharacterized protein</fullName>
    </submittedName>
</protein>
<feature type="region of interest" description="Disordered" evidence="1">
    <location>
        <begin position="1"/>
        <end position="23"/>
    </location>
</feature>
<feature type="compositionally biased region" description="Polar residues" evidence="1">
    <location>
        <begin position="87"/>
        <end position="104"/>
    </location>
</feature>
<evidence type="ECO:0000313" key="3">
    <source>
        <dbReference type="Proteomes" id="UP000622475"/>
    </source>
</evidence>
<proteinExistence type="predicted"/>
<comment type="caution">
    <text evidence="2">The sequence shown here is derived from an EMBL/GenBank/DDBJ whole genome shotgun (WGS) entry which is preliminary data.</text>
</comment>
<accession>A0A929KYW9</accession>
<feature type="region of interest" description="Disordered" evidence="1">
    <location>
        <begin position="87"/>
        <end position="112"/>
    </location>
</feature>
<dbReference type="AlphaFoldDB" id="A0A929KYW9"/>
<evidence type="ECO:0000256" key="1">
    <source>
        <dbReference type="SAM" id="MobiDB-lite"/>
    </source>
</evidence>